<sequence length="83" mass="9361">MRALIVYFSICIVKYAEFQLSTPSSYKSQADKTSSKPTKRKTPEVEQEAQIPKKRGRKLGSKIKKSIKKEARIAEMVSKAANV</sequence>
<keyword evidence="3" id="KW-1185">Reference proteome</keyword>
<protein>
    <submittedName>
        <fullName evidence="2">Uncharacterized protein</fullName>
    </submittedName>
</protein>
<dbReference type="EMBL" id="CAJNOC010012387">
    <property type="protein sequence ID" value="CAF1153422.1"/>
    <property type="molecule type" value="Genomic_DNA"/>
</dbReference>
<feature type="region of interest" description="Disordered" evidence="1">
    <location>
        <begin position="22"/>
        <end position="61"/>
    </location>
</feature>
<evidence type="ECO:0000313" key="3">
    <source>
        <dbReference type="Proteomes" id="UP000663879"/>
    </source>
</evidence>
<accession>A0A814SW73</accession>
<reference evidence="2" key="1">
    <citation type="submission" date="2021-02" db="EMBL/GenBank/DDBJ databases">
        <authorList>
            <person name="Nowell W R."/>
        </authorList>
    </citation>
    <scope>NUCLEOTIDE SEQUENCE</scope>
    <source>
        <strain evidence="2">Ploen Becks lab</strain>
    </source>
</reference>
<feature type="compositionally biased region" description="Basic residues" evidence="1">
    <location>
        <begin position="52"/>
        <end position="61"/>
    </location>
</feature>
<evidence type="ECO:0000256" key="1">
    <source>
        <dbReference type="SAM" id="MobiDB-lite"/>
    </source>
</evidence>
<proteinExistence type="predicted"/>
<name>A0A814SW73_9BILA</name>
<evidence type="ECO:0000313" key="2">
    <source>
        <dbReference type="EMBL" id="CAF1153422.1"/>
    </source>
</evidence>
<dbReference type="AlphaFoldDB" id="A0A814SW73"/>
<gene>
    <name evidence="2" type="ORF">OXX778_LOCUS23373</name>
</gene>
<feature type="non-terminal residue" evidence="2">
    <location>
        <position position="83"/>
    </location>
</feature>
<dbReference type="Proteomes" id="UP000663879">
    <property type="component" value="Unassembled WGS sequence"/>
</dbReference>
<comment type="caution">
    <text evidence="2">The sequence shown here is derived from an EMBL/GenBank/DDBJ whole genome shotgun (WGS) entry which is preliminary data.</text>
</comment>
<organism evidence="2 3">
    <name type="scientific">Brachionus calyciflorus</name>
    <dbReference type="NCBI Taxonomy" id="104777"/>
    <lineage>
        <taxon>Eukaryota</taxon>
        <taxon>Metazoa</taxon>
        <taxon>Spiralia</taxon>
        <taxon>Gnathifera</taxon>
        <taxon>Rotifera</taxon>
        <taxon>Eurotatoria</taxon>
        <taxon>Monogononta</taxon>
        <taxon>Pseudotrocha</taxon>
        <taxon>Ploima</taxon>
        <taxon>Brachionidae</taxon>
        <taxon>Brachionus</taxon>
    </lineage>
</organism>